<proteinExistence type="predicted"/>
<dbReference type="Proteomes" id="UP000472676">
    <property type="component" value="Unassembled WGS sequence"/>
</dbReference>
<accession>A0A6M2BTG0</accession>
<comment type="caution">
    <text evidence="1">The sequence shown here is derived from an EMBL/GenBank/DDBJ whole genome shotgun (WGS) entry which is preliminary data.</text>
</comment>
<reference evidence="1 2" key="1">
    <citation type="journal article" date="2014" name="Int. J. Syst. Evol. Microbiol.">
        <title>Solimonas terrae sp. nov., isolated from soil.</title>
        <authorList>
            <person name="Kim S.J."/>
            <person name="Moon J.Y."/>
            <person name="Weon H.Y."/>
            <person name="Ahn J.H."/>
            <person name="Chen W.M."/>
            <person name="Kwon S.W."/>
        </authorList>
    </citation>
    <scope>NUCLEOTIDE SEQUENCE [LARGE SCALE GENOMIC DNA]</scope>
    <source>
        <strain evidence="1 2">KIS83-12</strain>
    </source>
</reference>
<protein>
    <submittedName>
        <fullName evidence="1">Uncharacterized protein</fullName>
    </submittedName>
</protein>
<dbReference type="RefSeq" id="WP_166256303.1">
    <property type="nucleotide sequence ID" value="NZ_JAAMOW010000005.1"/>
</dbReference>
<evidence type="ECO:0000313" key="1">
    <source>
        <dbReference type="EMBL" id="NGY05257.1"/>
    </source>
</evidence>
<dbReference type="EMBL" id="JAAMOW010000005">
    <property type="protein sequence ID" value="NGY05257.1"/>
    <property type="molecule type" value="Genomic_DNA"/>
</dbReference>
<sequence>MNFARLLLFGAIAYLVWRMLNPPLRRSDDRQRRAAPPDYEPMARCVQCGTHMPVASLSAGGRCRRCS</sequence>
<dbReference type="AlphaFoldDB" id="A0A6M2BTG0"/>
<evidence type="ECO:0000313" key="2">
    <source>
        <dbReference type="Proteomes" id="UP000472676"/>
    </source>
</evidence>
<keyword evidence="2" id="KW-1185">Reference proteome</keyword>
<organism evidence="1 2">
    <name type="scientific">Solimonas terrae</name>
    <dbReference type="NCBI Taxonomy" id="1396819"/>
    <lineage>
        <taxon>Bacteria</taxon>
        <taxon>Pseudomonadati</taxon>
        <taxon>Pseudomonadota</taxon>
        <taxon>Gammaproteobacteria</taxon>
        <taxon>Nevskiales</taxon>
        <taxon>Nevskiaceae</taxon>
        <taxon>Solimonas</taxon>
    </lineage>
</organism>
<gene>
    <name evidence="1" type="ORF">G7Y85_10790</name>
</gene>
<name>A0A6M2BTG0_9GAMM</name>